<dbReference type="PANTHER" id="PTHR45677:SF8">
    <property type="entry name" value="CYSTEINE SULFINIC ACID DECARBOXYLASE"/>
    <property type="match status" value="1"/>
</dbReference>
<evidence type="ECO:0000256" key="2">
    <source>
        <dbReference type="ARBA" id="ARBA00009533"/>
    </source>
</evidence>
<keyword evidence="4 6" id="KW-0663">Pyridoxal phosphate</keyword>
<proteinExistence type="inferred from homology"/>
<comment type="caution">
    <text evidence="8">The sequence shown here is derived from an EMBL/GenBank/DDBJ whole genome shotgun (WGS) entry which is preliminary data.</text>
</comment>
<dbReference type="GO" id="GO:0033983">
    <property type="term" value="F:diaminobutyrate decarboxylase activity"/>
    <property type="evidence" value="ECO:0007669"/>
    <property type="project" value="UniProtKB-EC"/>
</dbReference>
<dbReference type="Pfam" id="PF00282">
    <property type="entry name" value="Pyridoxal_deC"/>
    <property type="match status" value="1"/>
</dbReference>
<evidence type="ECO:0000256" key="7">
    <source>
        <dbReference type="RuleBase" id="RU000382"/>
    </source>
</evidence>
<name>A0A852TG25_9BACI</name>
<dbReference type="Gene3D" id="3.90.1150.170">
    <property type="match status" value="1"/>
</dbReference>
<evidence type="ECO:0000256" key="1">
    <source>
        <dbReference type="ARBA" id="ARBA00001933"/>
    </source>
</evidence>
<dbReference type="EC" id="4.1.1.86" evidence="8"/>
<evidence type="ECO:0000313" key="9">
    <source>
        <dbReference type="Proteomes" id="UP000548423"/>
    </source>
</evidence>
<feature type="modified residue" description="N6-(pyridoxal phosphate)lysine" evidence="6">
    <location>
        <position position="317"/>
    </location>
</feature>
<evidence type="ECO:0000256" key="3">
    <source>
        <dbReference type="ARBA" id="ARBA00022793"/>
    </source>
</evidence>
<accession>A0A852TG25</accession>
<organism evidence="8 9">
    <name type="scientific">Neobacillus niacini</name>
    <dbReference type="NCBI Taxonomy" id="86668"/>
    <lineage>
        <taxon>Bacteria</taxon>
        <taxon>Bacillati</taxon>
        <taxon>Bacillota</taxon>
        <taxon>Bacilli</taxon>
        <taxon>Bacillales</taxon>
        <taxon>Bacillaceae</taxon>
        <taxon>Neobacillus</taxon>
    </lineage>
</organism>
<dbReference type="InterPro" id="IPR015421">
    <property type="entry name" value="PyrdxlP-dep_Trfase_major"/>
</dbReference>
<dbReference type="GO" id="GO:0019752">
    <property type="term" value="P:carboxylic acid metabolic process"/>
    <property type="evidence" value="ECO:0007669"/>
    <property type="project" value="InterPro"/>
</dbReference>
<dbReference type="Proteomes" id="UP000548423">
    <property type="component" value="Unassembled WGS sequence"/>
</dbReference>
<dbReference type="SUPFAM" id="SSF53383">
    <property type="entry name" value="PLP-dependent transferases"/>
    <property type="match status" value="1"/>
</dbReference>
<dbReference type="GO" id="GO:0005737">
    <property type="term" value="C:cytoplasm"/>
    <property type="evidence" value="ECO:0007669"/>
    <property type="project" value="TreeGrafter"/>
</dbReference>
<comment type="similarity">
    <text evidence="2 7">Belongs to the group II decarboxylase family.</text>
</comment>
<dbReference type="InterPro" id="IPR015424">
    <property type="entry name" value="PyrdxlP-dep_Trfase"/>
</dbReference>
<reference evidence="9" key="1">
    <citation type="submission" date="2020-07" db="EMBL/GenBank/DDBJ databases">
        <authorList>
            <person name="Partida-Martinez L."/>
            <person name="Huntemann M."/>
            <person name="Clum A."/>
            <person name="Wang J."/>
            <person name="Palaniappan K."/>
            <person name="Ritter S."/>
            <person name="Chen I.-M."/>
            <person name="Stamatis D."/>
            <person name="Reddy T."/>
            <person name="O'Malley R."/>
            <person name="Daum C."/>
            <person name="Shapiro N."/>
            <person name="Ivanova N."/>
            <person name="Kyrpides N."/>
            <person name="Woyke T."/>
        </authorList>
    </citation>
    <scope>NUCLEOTIDE SEQUENCE [LARGE SCALE GENOMIC DNA]</scope>
    <source>
        <strain evidence="9">AT2.8</strain>
    </source>
</reference>
<gene>
    <name evidence="8" type="ORF">F4694_004580</name>
</gene>
<dbReference type="GO" id="GO:0030170">
    <property type="term" value="F:pyridoxal phosphate binding"/>
    <property type="evidence" value="ECO:0007669"/>
    <property type="project" value="InterPro"/>
</dbReference>
<sequence length="506" mass="56403">MTPSIKTKINAFFLTNSQGSMESYQHVMNQAMETLKSAVLANAPFSGASPQLVKEGLEARFPEFLPEATCSPREVFHKLSSAVADHAVSVHHPLCAAHLHCPPMLPGLAAEVLISGLNLSMDSWDQSGAATMVEQMVMDGLCRLFGLYEGDGVMTSGGTQSNLMGLLLARERAALKLWNWDIKKQGLPVEHHLLKILCSDAAHFSVQQAASVLGLGEEAVIPVKTDAAHRMCMNDLEEKLKQLKKEGKIPFALIATAGTTDFGAIDPLEKMSQAAKQYDLWFHVDAAYGGGLMMSDQHKHKLKGIDEADSITVDFHKMFYQPISCGAFMVNDRSTFSYMKRHADYLNPEEDDEEEVPNLVGKSLQTTRRFDALKPFLSFQLISRSDWSEIIRRTLSLAQEAYKMLEHDSSFTVMHKPELSTVVFRYTGDCMLTEDAVNLLNYRIRDRLLANGEAVIARTKVNGHACLKFTLLNPLAEAEDLSKLIQRIKEIGQNEWRRLQNEQGRS</sequence>
<evidence type="ECO:0000256" key="4">
    <source>
        <dbReference type="ARBA" id="ARBA00022898"/>
    </source>
</evidence>
<protein>
    <submittedName>
        <fullName evidence="8">L-2,4-diaminobutyrate decarboxylase</fullName>
        <ecNumber evidence="8">4.1.1.86</ecNumber>
    </submittedName>
</protein>
<evidence type="ECO:0000256" key="5">
    <source>
        <dbReference type="ARBA" id="ARBA00023239"/>
    </source>
</evidence>
<dbReference type="EMBL" id="JACCBX010000010">
    <property type="protein sequence ID" value="NYE07763.1"/>
    <property type="molecule type" value="Genomic_DNA"/>
</dbReference>
<evidence type="ECO:0000256" key="6">
    <source>
        <dbReference type="PIRSR" id="PIRSR602129-50"/>
    </source>
</evidence>
<dbReference type="GO" id="GO:0004058">
    <property type="term" value="F:aromatic-L-amino-acid decarboxylase activity"/>
    <property type="evidence" value="ECO:0007669"/>
    <property type="project" value="UniProtKB-ARBA"/>
</dbReference>
<dbReference type="Gene3D" id="3.40.640.10">
    <property type="entry name" value="Type I PLP-dependent aspartate aminotransferase-like (Major domain)"/>
    <property type="match status" value="1"/>
</dbReference>
<dbReference type="PANTHER" id="PTHR45677">
    <property type="entry name" value="GLUTAMATE DECARBOXYLASE-RELATED"/>
    <property type="match status" value="1"/>
</dbReference>
<dbReference type="InterPro" id="IPR002129">
    <property type="entry name" value="PyrdxlP-dep_de-COase"/>
</dbReference>
<reference evidence="9" key="2">
    <citation type="submission" date="2020-08" db="EMBL/GenBank/DDBJ databases">
        <title>The Agave Microbiome: Exploring the role of microbial communities in plant adaptations to desert environments.</title>
        <authorList>
            <person name="Partida-Martinez L.P."/>
        </authorList>
    </citation>
    <scope>NUCLEOTIDE SEQUENCE [LARGE SCALE GENOMIC DNA]</scope>
    <source>
        <strain evidence="9">AT2.8</strain>
    </source>
</reference>
<dbReference type="AlphaFoldDB" id="A0A852TG25"/>
<dbReference type="CDD" id="cd06450">
    <property type="entry name" value="DOPA_deC_like"/>
    <property type="match status" value="1"/>
</dbReference>
<comment type="cofactor">
    <cofactor evidence="1 6 7">
        <name>pyridoxal 5'-phosphate</name>
        <dbReference type="ChEBI" id="CHEBI:597326"/>
    </cofactor>
</comment>
<evidence type="ECO:0000313" key="8">
    <source>
        <dbReference type="EMBL" id="NYE07763.1"/>
    </source>
</evidence>
<keyword evidence="5 7" id="KW-0456">Lyase</keyword>
<keyword evidence="3" id="KW-0210">Decarboxylase</keyword>